<gene>
    <name evidence="1" type="ORF">g.9596</name>
</gene>
<evidence type="ECO:0000313" key="1">
    <source>
        <dbReference type="EMBL" id="JAS94069.1"/>
    </source>
</evidence>
<dbReference type="EMBL" id="GECU01013637">
    <property type="protein sequence ID" value="JAS94069.1"/>
    <property type="molecule type" value="Transcribed_RNA"/>
</dbReference>
<organism evidence="1">
    <name type="scientific">Homalodisca liturata</name>
    <dbReference type="NCBI Taxonomy" id="320908"/>
    <lineage>
        <taxon>Eukaryota</taxon>
        <taxon>Metazoa</taxon>
        <taxon>Ecdysozoa</taxon>
        <taxon>Arthropoda</taxon>
        <taxon>Hexapoda</taxon>
        <taxon>Insecta</taxon>
        <taxon>Pterygota</taxon>
        <taxon>Neoptera</taxon>
        <taxon>Paraneoptera</taxon>
        <taxon>Hemiptera</taxon>
        <taxon>Auchenorrhyncha</taxon>
        <taxon>Membracoidea</taxon>
        <taxon>Cicadellidae</taxon>
        <taxon>Cicadellinae</taxon>
        <taxon>Proconiini</taxon>
        <taxon>Homalodisca</taxon>
    </lineage>
</organism>
<dbReference type="AlphaFoldDB" id="A0A1B6J4J2"/>
<sequence length="116" mass="13709">MPVVHLTHTLIKIRHLKNLQTKEYKVIVRVHTRFRENRMNKISLLAVICSFSGNNRSKKALHLGDRYPTEYDKIHENNSVRSYTNFYKEASSVKSHLHSNVIGGKYTEEELLFIYY</sequence>
<protein>
    <submittedName>
        <fullName evidence="1">Uncharacterized protein</fullName>
    </submittedName>
</protein>
<name>A0A1B6J4J2_9HEMI</name>
<reference evidence="1" key="1">
    <citation type="submission" date="2015-11" db="EMBL/GenBank/DDBJ databases">
        <title>De novo transcriptome assembly of four potential Pierce s Disease insect vectors from Arizona vineyards.</title>
        <authorList>
            <person name="Tassone E.E."/>
        </authorList>
    </citation>
    <scope>NUCLEOTIDE SEQUENCE</scope>
</reference>
<proteinExistence type="predicted"/>
<accession>A0A1B6J4J2</accession>